<dbReference type="STRING" id="400682.A0A1X7SP70"/>
<dbReference type="InParanoid" id="A0A1X7SP70"/>
<name>A0A1X7SP70_AMPQE</name>
<evidence type="ECO:0000313" key="1">
    <source>
        <dbReference type="EnsemblMetazoa" id="Aqu2.1.03888_001"/>
    </source>
</evidence>
<dbReference type="Gene3D" id="3.40.50.150">
    <property type="entry name" value="Vaccinia Virus protein VP39"/>
    <property type="match status" value="1"/>
</dbReference>
<dbReference type="InterPro" id="IPR029063">
    <property type="entry name" value="SAM-dependent_MTases_sf"/>
</dbReference>
<organism evidence="1">
    <name type="scientific">Amphimedon queenslandica</name>
    <name type="common">Sponge</name>
    <dbReference type="NCBI Taxonomy" id="400682"/>
    <lineage>
        <taxon>Eukaryota</taxon>
        <taxon>Metazoa</taxon>
        <taxon>Porifera</taxon>
        <taxon>Demospongiae</taxon>
        <taxon>Heteroscleromorpha</taxon>
        <taxon>Haplosclerida</taxon>
        <taxon>Niphatidae</taxon>
        <taxon>Amphimedon</taxon>
    </lineage>
</organism>
<dbReference type="EnsemblMetazoa" id="Aqu2.1.03888_001">
    <property type="protein sequence ID" value="Aqu2.1.03888_001"/>
    <property type="gene ID" value="Aqu2.1.03888"/>
</dbReference>
<dbReference type="AlphaFoldDB" id="A0A1X7SP70"/>
<accession>A0A1X7SP70</accession>
<protein>
    <submittedName>
        <fullName evidence="1">Uncharacterized protein</fullName>
    </submittedName>
</protein>
<proteinExistence type="predicted"/>
<sequence length="99" mass="11157">SQQIRHQASSCPCHLGNVTSHITSAPNDGGNSRCKVKQSSWLYWSNSVAVRIRTILESLYKEDNGGWSVTVRHVEHVKSYAPHVDHIVTDIECRPFKTL</sequence>
<reference evidence="1" key="1">
    <citation type="submission" date="2017-05" db="UniProtKB">
        <authorList>
            <consortium name="EnsemblMetazoa"/>
        </authorList>
    </citation>
    <scope>IDENTIFICATION</scope>
</reference>